<evidence type="ECO:0000313" key="2">
    <source>
        <dbReference type="Proteomes" id="UP000321659"/>
    </source>
</evidence>
<name>A0A5C6M6F1_9LACO</name>
<gene>
    <name evidence="1" type="ORF">LABALGLTS371_15540</name>
</gene>
<evidence type="ECO:0000313" key="1">
    <source>
        <dbReference type="EMBL" id="TWW10218.1"/>
    </source>
</evidence>
<proteinExistence type="predicted"/>
<sequence>MKIKRLRNRLSFIKKVNEVDENGVANVANEELFSCWCEVSKPTIKEFKNNTMVVENQGLNKSKDTKVFVIRSKQKREINTNMLVLFKGIEYGIDEIQPDDQYEELTLLKVSVTK</sequence>
<dbReference type="AlphaFoldDB" id="A0A5C6M6F1"/>
<dbReference type="Proteomes" id="UP000321659">
    <property type="component" value="Unassembled WGS sequence"/>
</dbReference>
<evidence type="ECO:0008006" key="3">
    <source>
        <dbReference type="Google" id="ProtNLM"/>
    </source>
</evidence>
<accession>A0A5C6M6F1</accession>
<comment type="caution">
    <text evidence="1">The sequence shown here is derived from an EMBL/GenBank/DDBJ whole genome shotgun (WGS) entry which is preliminary data.</text>
</comment>
<reference evidence="1 2" key="1">
    <citation type="submission" date="2019-04" db="EMBL/GenBank/DDBJ databases">
        <title>In vitro growth and metabolic characteristics of meat-borne Lactobacillus algidus strains.</title>
        <authorList>
            <person name="Sade E."/>
            <person name="Per J."/>
            <person name="Tytti H."/>
            <person name="Johanna B.K."/>
        </authorList>
    </citation>
    <scope>NUCLEOTIDE SEQUENCE [LARGE SCALE GENOMIC DNA]</scope>
    <source>
        <strain evidence="1 2">LTS37-1</strain>
    </source>
</reference>
<dbReference type="RefSeq" id="WP_146303357.1">
    <property type="nucleotide sequence ID" value="NZ_JANXKZ010000002.1"/>
</dbReference>
<dbReference type="Gene3D" id="2.40.10.270">
    <property type="entry name" value="Bacteriophage SPP1 head-tail adaptor protein"/>
    <property type="match status" value="1"/>
</dbReference>
<dbReference type="InterPro" id="IPR038666">
    <property type="entry name" value="SSP1_head-tail_sf"/>
</dbReference>
<dbReference type="EMBL" id="SRRQ01000019">
    <property type="protein sequence ID" value="TWW10218.1"/>
    <property type="molecule type" value="Genomic_DNA"/>
</dbReference>
<protein>
    <recommendedName>
        <fullName evidence="3">Head-tail adaptor protein</fullName>
    </recommendedName>
</protein>
<dbReference type="InterPro" id="IPR008767">
    <property type="entry name" value="Phage_SPP1_head-tail_adaptor"/>
</dbReference>
<dbReference type="Pfam" id="PF05521">
    <property type="entry name" value="Phage_HCP"/>
    <property type="match status" value="1"/>
</dbReference>
<organism evidence="1 2">
    <name type="scientific">Dellaglioa algida</name>
    <dbReference type="NCBI Taxonomy" id="105612"/>
    <lineage>
        <taxon>Bacteria</taxon>
        <taxon>Bacillati</taxon>
        <taxon>Bacillota</taxon>
        <taxon>Bacilli</taxon>
        <taxon>Lactobacillales</taxon>
        <taxon>Lactobacillaceae</taxon>
        <taxon>Dellaglioa</taxon>
    </lineage>
</organism>